<evidence type="ECO:0000313" key="4">
    <source>
        <dbReference type="Proteomes" id="UP000787672"/>
    </source>
</evidence>
<proteinExistence type="predicted"/>
<organism evidence="3 4">
    <name type="scientific">Dysosmobacter acutus</name>
    <dbReference type="NCBI Taxonomy" id="2841504"/>
    <lineage>
        <taxon>Bacteria</taxon>
        <taxon>Bacillati</taxon>
        <taxon>Bacillota</taxon>
        <taxon>Clostridia</taxon>
        <taxon>Eubacteriales</taxon>
        <taxon>Oscillospiraceae</taxon>
        <taxon>Dysosmobacter</taxon>
    </lineage>
</organism>
<evidence type="ECO:0000259" key="1">
    <source>
        <dbReference type="Pfam" id="PF00557"/>
    </source>
</evidence>
<dbReference type="Pfam" id="PF01321">
    <property type="entry name" value="Creatinase_N"/>
    <property type="match status" value="1"/>
</dbReference>
<protein>
    <submittedName>
        <fullName evidence="3">Xaa-Pro peptidase family protein</fullName>
    </submittedName>
</protein>
<comment type="caution">
    <text evidence="3">The sequence shown here is derived from an EMBL/GenBank/DDBJ whole genome shotgun (WGS) entry which is preliminary data.</text>
</comment>
<feature type="domain" description="Peptidase M24" evidence="1">
    <location>
        <begin position="142"/>
        <end position="339"/>
    </location>
</feature>
<gene>
    <name evidence="3" type="ORF">KQI82_00230</name>
</gene>
<dbReference type="EMBL" id="JAHLQN010000001">
    <property type="protein sequence ID" value="MBU5625361.1"/>
    <property type="molecule type" value="Genomic_DNA"/>
</dbReference>
<dbReference type="InterPro" id="IPR000587">
    <property type="entry name" value="Creatinase_N"/>
</dbReference>
<keyword evidence="4" id="KW-1185">Reference proteome</keyword>
<reference evidence="3 4" key="1">
    <citation type="submission" date="2021-06" db="EMBL/GenBank/DDBJ databases">
        <authorList>
            <person name="Sun Q."/>
            <person name="Li D."/>
        </authorList>
    </citation>
    <scope>NUCLEOTIDE SEQUENCE [LARGE SCALE GENOMIC DNA]</scope>
    <source>
        <strain evidence="3 4">MSJ-2</strain>
    </source>
</reference>
<dbReference type="Proteomes" id="UP000787672">
    <property type="component" value="Unassembled WGS sequence"/>
</dbReference>
<name>A0ABS6F6S5_9FIRM</name>
<evidence type="ECO:0000259" key="2">
    <source>
        <dbReference type="Pfam" id="PF01321"/>
    </source>
</evidence>
<dbReference type="PANTHER" id="PTHR46112">
    <property type="entry name" value="AMINOPEPTIDASE"/>
    <property type="match status" value="1"/>
</dbReference>
<dbReference type="PANTHER" id="PTHR46112:SF2">
    <property type="entry name" value="XAA-PRO AMINOPEPTIDASE P-RELATED"/>
    <property type="match status" value="1"/>
</dbReference>
<feature type="domain" description="Creatinase N-terminal" evidence="2">
    <location>
        <begin position="1"/>
        <end position="132"/>
    </location>
</feature>
<dbReference type="CDD" id="cd01066">
    <property type="entry name" value="APP_MetAP"/>
    <property type="match status" value="1"/>
</dbReference>
<sequence length="357" mass="39248">MKTQKLDALVATSHDSVFYLTKAYKIPARSIPTRLSAVVIPASGQPVLVACAITEALVEKSSKVRGAVFYREYIDSPIELVANVIRSYGLMSGRIGLEKIALSARFYDELRDCLPDAEFVAADQITDWVRMVKTPEEIRLLHSSALATDRAIRQAFMTAKPGEMEKNVESRIAVELLRNGADLVEHVTCGAGENAALAHPKAEIRPLENGELIRTDAGGIFSGYMSDLARTVVVGEPTGEQREYWEILYHIQAQIIAAARPGIRGRELHNLCLELFEQHRLIYAYTITGHGLGLGQHDTPIIGPDSDIALEENMVINLEPAHRNLGAIMHIEDTVLVTAEGGRILSRSADWSSLKLS</sequence>
<dbReference type="InterPro" id="IPR050659">
    <property type="entry name" value="Peptidase_M24B"/>
</dbReference>
<accession>A0ABS6F6S5</accession>
<dbReference type="InterPro" id="IPR000994">
    <property type="entry name" value="Pept_M24"/>
</dbReference>
<evidence type="ECO:0000313" key="3">
    <source>
        <dbReference type="EMBL" id="MBU5625361.1"/>
    </source>
</evidence>
<dbReference type="Pfam" id="PF00557">
    <property type="entry name" value="Peptidase_M24"/>
    <property type="match status" value="1"/>
</dbReference>